<dbReference type="Proteomes" id="UP001521184">
    <property type="component" value="Unassembled WGS sequence"/>
</dbReference>
<name>A0ABR3T1H1_9PEZI</name>
<dbReference type="EMBL" id="JAKEKT020000156">
    <property type="protein sequence ID" value="KAL1633411.1"/>
    <property type="molecule type" value="Genomic_DNA"/>
</dbReference>
<keyword evidence="3" id="KW-1185">Reference proteome</keyword>
<sequence>MSASESPMPYVSTAQVDDMDHEWYTLPVNVCLPPPAGPPNMQLTPSKAPYDAHYGFVNPYVTPSVSSAGFSPIPEHAKSTGAPTPMLGYTTTAAESSTFPSVSGPGPFALDYSRAPLDAPPPRLSIPSHLESSQGYNILRGSDNYYVYGCNLPFDSIPPRPHSSPSVFSPVTPGGSRASEHFAWPPSTNALGISHPGIDDTMFNSTSHHHAAALASSPPQGSNAPTPEIRAPKPNRPYALIAPHPLGMQRLAATAKRGHEDDSEMAETSVKRRKSSGSTGLQELGEEDKLLLKLKDEETLPWKDIAARFQTDLGKTYQIPALQMRLKRLRERLRVWTDSDVKALRMAHDYWRDQKFEIIASKMMEFGASDRWTAKQCARKWAEIDPSATPFMTTQDEPQQATFSYTASPESTSYLPYMHMP</sequence>
<accession>A0ABR3T1H1</accession>
<gene>
    <name evidence="2" type="ORF">SLS58_011102</name>
</gene>
<feature type="region of interest" description="Disordered" evidence="1">
    <location>
        <begin position="253"/>
        <end position="282"/>
    </location>
</feature>
<proteinExistence type="predicted"/>
<comment type="caution">
    <text evidence="2">The sequence shown here is derived from an EMBL/GenBank/DDBJ whole genome shotgun (WGS) entry which is preliminary data.</text>
</comment>
<evidence type="ECO:0008006" key="4">
    <source>
        <dbReference type="Google" id="ProtNLM"/>
    </source>
</evidence>
<protein>
    <recommendedName>
        <fullName evidence="4">Myb-like domain-containing protein</fullName>
    </recommendedName>
</protein>
<evidence type="ECO:0000313" key="3">
    <source>
        <dbReference type="Proteomes" id="UP001521184"/>
    </source>
</evidence>
<organism evidence="2 3">
    <name type="scientific">Diplodia intermedia</name>
    <dbReference type="NCBI Taxonomy" id="856260"/>
    <lineage>
        <taxon>Eukaryota</taxon>
        <taxon>Fungi</taxon>
        <taxon>Dikarya</taxon>
        <taxon>Ascomycota</taxon>
        <taxon>Pezizomycotina</taxon>
        <taxon>Dothideomycetes</taxon>
        <taxon>Dothideomycetes incertae sedis</taxon>
        <taxon>Botryosphaeriales</taxon>
        <taxon>Botryosphaeriaceae</taxon>
        <taxon>Diplodia</taxon>
    </lineage>
</organism>
<evidence type="ECO:0000313" key="2">
    <source>
        <dbReference type="EMBL" id="KAL1633411.1"/>
    </source>
</evidence>
<evidence type="ECO:0000256" key="1">
    <source>
        <dbReference type="SAM" id="MobiDB-lite"/>
    </source>
</evidence>
<reference evidence="2 3" key="1">
    <citation type="journal article" date="2023" name="Plant Dis.">
        <title>First Report of Diplodia intermedia Causing Canker and Dieback Diseases on Apple Trees in Canada.</title>
        <authorList>
            <person name="Ellouze W."/>
            <person name="Ilyukhin E."/>
            <person name="Sulman M."/>
            <person name="Ali S."/>
        </authorList>
    </citation>
    <scope>NUCLEOTIDE SEQUENCE [LARGE SCALE GENOMIC DNA]</scope>
    <source>
        <strain evidence="2 3">M45-28</strain>
    </source>
</reference>
<feature type="region of interest" description="Disordered" evidence="1">
    <location>
        <begin position="202"/>
        <end position="236"/>
    </location>
</feature>